<keyword evidence="1" id="KW-0472">Membrane</keyword>
<dbReference type="Pfam" id="PF07963">
    <property type="entry name" value="N_methyl"/>
    <property type="match status" value="1"/>
</dbReference>
<sequence>MRHQAGISLIEAMIAIVILGFGILATTKMQLNMSIASQLSRQRAEATLMATNELEKARAKGCTALSETQLAAAAQASAQYKMQIDCSAGMTVTIRWKDVQTKAGDTENQVVLVSQF</sequence>
<dbReference type="RefSeq" id="WP_042649259.1">
    <property type="nucleotide sequence ID" value="NZ_CAWMGL010000106.1"/>
</dbReference>
<proteinExistence type="predicted"/>
<reference evidence="2" key="1">
    <citation type="submission" date="2022-01" db="EMBL/GenBank/DDBJ databases">
        <title>Comparison of Fish pathogen Aeromonas spp.</title>
        <authorList>
            <person name="Dubey S."/>
            <person name="Sorum H."/>
            <person name="Munangandu H.M."/>
        </authorList>
    </citation>
    <scope>NUCLEOTIDE SEQUENCE</scope>
    <source>
        <strain evidence="2">SD/21-15</strain>
    </source>
</reference>
<keyword evidence="1" id="KW-0812">Transmembrane</keyword>
<evidence type="ECO:0000313" key="3">
    <source>
        <dbReference type="Proteomes" id="UP001208651"/>
    </source>
</evidence>
<gene>
    <name evidence="2" type="ORF">LZT28_02085</name>
</gene>
<evidence type="ECO:0000256" key="1">
    <source>
        <dbReference type="SAM" id="Phobius"/>
    </source>
</evidence>
<dbReference type="AlphaFoldDB" id="A0AAW5RIK4"/>
<name>A0AAW5RIK4_AERME</name>
<keyword evidence="1" id="KW-1133">Transmembrane helix</keyword>
<feature type="transmembrane region" description="Helical" evidence="1">
    <location>
        <begin position="6"/>
        <end position="25"/>
    </location>
</feature>
<comment type="caution">
    <text evidence="2">The sequence shown here is derived from an EMBL/GenBank/DDBJ whole genome shotgun (WGS) entry which is preliminary data.</text>
</comment>
<dbReference type="InterPro" id="IPR012902">
    <property type="entry name" value="N_methyl_site"/>
</dbReference>
<accession>A0AAW5RIK4</accession>
<evidence type="ECO:0000313" key="2">
    <source>
        <dbReference type="EMBL" id="MCV3287048.1"/>
    </source>
</evidence>
<organism evidence="2 3">
    <name type="scientific">Aeromonas media</name>
    <dbReference type="NCBI Taxonomy" id="651"/>
    <lineage>
        <taxon>Bacteria</taxon>
        <taxon>Pseudomonadati</taxon>
        <taxon>Pseudomonadota</taxon>
        <taxon>Gammaproteobacteria</taxon>
        <taxon>Aeromonadales</taxon>
        <taxon>Aeromonadaceae</taxon>
        <taxon>Aeromonas</taxon>
    </lineage>
</organism>
<protein>
    <submittedName>
        <fullName evidence="2">Prepilin-type N-terminal cleavage/methylation domain-containing protein</fullName>
    </submittedName>
</protein>
<dbReference type="Proteomes" id="UP001208651">
    <property type="component" value="Unassembled WGS sequence"/>
</dbReference>
<dbReference type="EMBL" id="JAJVCY010000002">
    <property type="protein sequence ID" value="MCV3287048.1"/>
    <property type="molecule type" value="Genomic_DNA"/>
</dbReference>